<sequence length="666" mass="75801">MTADTPNSSLNRLNRFDWRLWNRFVAIAQPYWFPTGRGGWQFFVLLGLLIVFLFALLATVVGLLTLAIERGFPEFMAETAGGMVSLANTLFSPPMVFVLTAGLIVPWIAFFFARDKVLPRWQQWTFLAALLLLLLCVSGMNVVISFVGNFFTTALAEKDAPTFWRFFIVYAGVFAIATPFVVFYRYVQDLLGLRWREWMTNSFLGQYFSNRAYYNLNSDDLIDNPDQRISQDINSFTSYSLNFLLIFLGSIIDVISFTGILLSKSVGLTVFLIFYALVGTVVVALLGRRLISLNFNQLKKEADFRYGLVHVRDNAESIAFYQGEAQEAGQLQRRFVEVLRNYHFLIGWQRTMGFFRTPYRYLTFILPSAILAPMLFQDQIRFGDISQANFAFSQIFEAFALVVLQINQLSEFAAGVNRLETFTESLQDKVDKPLEAGETAIDTVEDSQISLEHVTLVTPKNQRLLVRDLSVKLEPGQGLVIVGHSGAGKSSILRAIAGLWNQGTGRIVRPDLDEMLFLPQRPYMVLGTLRDQLLYPHPDALIDEGQLRYALEQVNLSDLPERVGGFDVELDWANVLSLGEQQRLAFARLLLTRPRYAILDEATSALDLANERRLYDQLRQKDTTYISVGHRPSLLKYHDYVLELTGDTTWRLTPTAEYQPDDYVFA</sequence>
<proteinExistence type="predicted"/>
<dbReference type="RefSeq" id="WP_172354267.1">
    <property type="nucleotide sequence ID" value="NZ_CP053661.1"/>
</dbReference>
<dbReference type="Pfam" id="PF00005">
    <property type="entry name" value="ABC_tran"/>
    <property type="match status" value="1"/>
</dbReference>
<name>A0A6M8BE29_9CYAN</name>
<keyword evidence="4" id="KW-0547">Nucleotide-binding</keyword>
<dbReference type="KEGG" id="theu:HPC62_06415"/>
<keyword evidence="7 8" id="KW-0472">Membrane</keyword>
<dbReference type="PANTHER" id="PTHR11384:SF59">
    <property type="entry name" value="LYSOSOMAL COBALAMIN TRANSPORTER ABCD4"/>
    <property type="match status" value="1"/>
</dbReference>
<dbReference type="Pfam" id="PF06472">
    <property type="entry name" value="ABC_membrane_2"/>
    <property type="match status" value="1"/>
</dbReference>
<feature type="transmembrane region" description="Helical" evidence="8">
    <location>
        <begin position="125"/>
        <end position="151"/>
    </location>
</feature>
<dbReference type="GO" id="GO:0140359">
    <property type="term" value="F:ABC-type transporter activity"/>
    <property type="evidence" value="ECO:0007669"/>
    <property type="project" value="InterPro"/>
</dbReference>
<feature type="domain" description="ABC transmembrane type-1" evidence="10">
    <location>
        <begin position="127"/>
        <end position="411"/>
    </location>
</feature>
<dbReference type="InterPro" id="IPR003439">
    <property type="entry name" value="ABC_transporter-like_ATP-bd"/>
</dbReference>
<evidence type="ECO:0000256" key="6">
    <source>
        <dbReference type="ARBA" id="ARBA00022989"/>
    </source>
</evidence>
<evidence type="ECO:0000313" key="12">
    <source>
        <dbReference type="Proteomes" id="UP000505210"/>
    </source>
</evidence>
<feature type="transmembrane region" description="Helical" evidence="8">
    <location>
        <begin position="268"/>
        <end position="287"/>
    </location>
</feature>
<reference evidence="11 12" key="1">
    <citation type="submission" date="2020-05" db="EMBL/GenBank/DDBJ databases">
        <title>Complete genome sequence of of a novel Thermoleptolyngbya strain isolated from hot springs of Ganzi, Sichuan China.</title>
        <authorList>
            <person name="Tang J."/>
            <person name="Daroch M."/>
            <person name="Li L."/>
            <person name="Waleron K."/>
            <person name="Waleron M."/>
            <person name="Waleron M."/>
        </authorList>
    </citation>
    <scope>NUCLEOTIDE SEQUENCE [LARGE SCALE GENOMIC DNA]</scope>
    <source>
        <strain evidence="11 12">PKUAC-SCTA183</strain>
    </source>
</reference>
<gene>
    <name evidence="11" type="ORF">HPC62_06415</name>
</gene>
<dbReference type="InterPro" id="IPR027417">
    <property type="entry name" value="P-loop_NTPase"/>
</dbReference>
<evidence type="ECO:0000259" key="10">
    <source>
        <dbReference type="PROSITE" id="PS50929"/>
    </source>
</evidence>
<dbReference type="InterPro" id="IPR017871">
    <property type="entry name" value="ABC_transporter-like_CS"/>
</dbReference>
<feature type="transmembrane region" description="Helical" evidence="8">
    <location>
        <begin position="95"/>
        <end position="113"/>
    </location>
</feature>
<evidence type="ECO:0000256" key="2">
    <source>
        <dbReference type="ARBA" id="ARBA00022448"/>
    </source>
</evidence>
<protein>
    <submittedName>
        <fullName evidence="11">ABC transporter ATP-binding protein/permease</fullName>
    </submittedName>
</protein>
<dbReference type="PANTHER" id="PTHR11384">
    <property type="entry name" value="ATP-BINDING CASSETTE, SUB-FAMILY D MEMBER"/>
    <property type="match status" value="1"/>
</dbReference>
<feature type="transmembrane region" description="Helical" evidence="8">
    <location>
        <begin position="42"/>
        <end position="68"/>
    </location>
</feature>
<dbReference type="EMBL" id="CP053661">
    <property type="protein sequence ID" value="QKD81881.1"/>
    <property type="molecule type" value="Genomic_DNA"/>
</dbReference>
<dbReference type="GO" id="GO:0005524">
    <property type="term" value="F:ATP binding"/>
    <property type="evidence" value="ECO:0007669"/>
    <property type="project" value="UniProtKB-KW"/>
</dbReference>
<accession>A0A6M8BE29</accession>
<keyword evidence="2" id="KW-0813">Transport</keyword>
<organism evidence="11 12">
    <name type="scientific">Thermoleptolyngbya sichuanensis A183</name>
    <dbReference type="NCBI Taxonomy" id="2737172"/>
    <lineage>
        <taxon>Bacteria</taxon>
        <taxon>Bacillati</taxon>
        <taxon>Cyanobacteriota</taxon>
        <taxon>Cyanophyceae</taxon>
        <taxon>Oculatellales</taxon>
        <taxon>Oculatellaceae</taxon>
        <taxon>Thermoleptolyngbya</taxon>
        <taxon>Thermoleptolyngbya sichuanensis</taxon>
    </lineage>
</organism>
<keyword evidence="12" id="KW-1185">Reference proteome</keyword>
<dbReference type="Proteomes" id="UP000505210">
    <property type="component" value="Chromosome"/>
</dbReference>
<feature type="transmembrane region" description="Helical" evidence="8">
    <location>
        <begin position="241"/>
        <end position="262"/>
    </location>
</feature>
<dbReference type="InterPro" id="IPR050835">
    <property type="entry name" value="ABC_transporter_sub-D"/>
</dbReference>
<dbReference type="InterPro" id="IPR003593">
    <property type="entry name" value="AAA+_ATPase"/>
</dbReference>
<evidence type="ECO:0000256" key="8">
    <source>
        <dbReference type="SAM" id="Phobius"/>
    </source>
</evidence>
<comment type="subcellular location">
    <subcellularLocation>
        <location evidence="1">Cell membrane</location>
        <topology evidence="1">Multi-pass membrane protein</topology>
    </subcellularLocation>
</comment>
<evidence type="ECO:0000256" key="4">
    <source>
        <dbReference type="ARBA" id="ARBA00022741"/>
    </source>
</evidence>
<keyword evidence="3 8" id="KW-0812">Transmembrane</keyword>
<evidence type="ECO:0000256" key="7">
    <source>
        <dbReference type="ARBA" id="ARBA00023136"/>
    </source>
</evidence>
<evidence type="ECO:0000256" key="1">
    <source>
        <dbReference type="ARBA" id="ARBA00004651"/>
    </source>
</evidence>
<dbReference type="Gene3D" id="1.20.1560.10">
    <property type="entry name" value="ABC transporter type 1, transmembrane domain"/>
    <property type="match status" value="1"/>
</dbReference>
<dbReference type="InterPro" id="IPR036640">
    <property type="entry name" value="ABC1_TM_sf"/>
</dbReference>
<dbReference type="GO" id="GO:0005886">
    <property type="term" value="C:plasma membrane"/>
    <property type="evidence" value="ECO:0007669"/>
    <property type="project" value="UniProtKB-SubCell"/>
</dbReference>
<dbReference type="Gene3D" id="3.40.50.300">
    <property type="entry name" value="P-loop containing nucleotide triphosphate hydrolases"/>
    <property type="match status" value="1"/>
</dbReference>
<feature type="transmembrane region" description="Helical" evidence="8">
    <location>
        <begin position="163"/>
        <end position="187"/>
    </location>
</feature>
<dbReference type="PROSITE" id="PS00211">
    <property type="entry name" value="ABC_TRANSPORTER_1"/>
    <property type="match status" value="1"/>
</dbReference>
<keyword evidence="6 8" id="KW-1133">Transmembrane helix</keyword>
<evidence type="ECO:0000313" key="11">
    <source>
        <dbReference type="EMBL" id="QKD81881.1"/>
    </source>
</evidence>
<dbReference type="PROSITE" id="PS50893">
    <property type="entry name" value="ABC_TRANSPORTER_2"/>
    <property type="match status" value="1"/>
</dbReference>
<evidence type="ECO:0000256" key="5">
    <source>
        <dbReference type="ARBA" id="ARBA00022840"/>
    </source>
</evidence>
<dbReference type="PROSITE" id="PS50929">
    <property type="entry name" value="ABC_TM1F"/>
    <property type="match status" value="1"/>
</dbReference>
<keyword evidence="5 11" id="KW-0067">ATP-binding</keyword>
<dbReference type="CDD" id="cd03223">
    <property type="entry name" value="ABCD_peroxisomal_ALDP"/>
    <property type="match status" value="1"/>
</dbReference>
<dbReference type="SMART" id="SM00382">
    <property type="entry name" value="AAA"/>
    <property type="match status" value="1"/>
</dbReference>
<dbReference type="InterPro" id="IPR011527">
    <property type="entry name" value="ABC1_TM_dom"/>
</dbReference>
<feature type="domain" description="ABC transporter" evidence="9">
    <location>
        <begin position="449"/>
        <end position="666"/>
    </location>
</feature>
<dbReference type="SUPFAM" id="SSF52540">
    <property type="entry name" value="P-loop containing nucleoside triphosphate hydrolases"/>
    <property type="match status" value="1"/>
</dbReference>
<evidence type="ECO:0000259" key="9">
    <source>
        <dbReference type="PROSITE" id="PS50893"/>
    </source>
</evidence>
<dbReference type="SUPFAM" id="SSF90123">
    <property type="entry name" value="ABC transporter transmembrane region"/>
    <property type="match status" value="1"/>
</dbReference>
<dbReference type="AlphaFoldDB" id="A0A6M8BE29"/>
<evidence type="ECO:0000256" key="3">
    <source>
        <dbReference type="ARBA" id="ARBA00022692"/>
    </source>
</evidence>
<feature type="transmembrane region" description="Helical" evidence="8">
    <location>
        <begin position="359"/>
        <end position="376"/>
    </location>
</feature>
<dbReference type="GO" id="GO:0016887">
    <property type="term" value="F:ATP hydrolysis activity"/>
    <property type="evidence" value="ECO:0007669"/>
    <property type="project" value="InterPro"/>
</dbReference>